<dbReference type="OrthoDB" id="9807054at2759"/>
<evidence type="ECO:0000313" key="3">
    <source>
        <dbReference type="RefSeq" id="XP_011362494.1"/>
    </source>
</evidence>
<keyword evidence="2" id="KW-1185">Reference proteome</keyword>
<protein>
    <submittedName>
        <fullName evidence="3">Uncharacterized protein LOC105294813</fullName>
    </submittedName>
</protein>
<feature type="region of interest" description="Disordered" evidence="1">
    <location>
        <begin position="67"/>
        <end position="139"/>
    </location>
</feature>
<dbReference type="AlphaFoldDB" id="A0A6P3QLQ1"/>
<dbReference type="KEGG" id="pvp:105294813"/>
<dbReference type="Proteomes" id="UP000515202">
    <property type="component" value="Unplaced"/>
</dbReference>
<dbReference type="GeneID" id="105294813"/>
<feature type="compositionally biased region" description="Basic residues" evidence="1">
    <location>
        <begin position="114"/>
        <end position="127"/>
    </location>
</feature>
<evidence type="ECO:0000313" key="2">
    <source>
        <dbReference type="Proteomes" id="UP000515202"/>
    </source>
</evidence>
<organism evidence="2 3">
    <name type="scientific">Pteropus vampyrus</name>
    <name type="common">Large flying fox</name>
    <dbReference type="NCBI Taxonomy" id="132908"/>
    <lineage>
        <taxon>Eukaryota</taxon>
        <taxon>Metazoa</taxon>
        <taxon>Chordata</taxon>
        <taxon>Craniata</taxon>
        <taxon>Vertebrata</taxon>
        <taxon>Euteleostomi</taxon>
        <taxon>Mammalia</taxon>
        <taxon>Eutheria</taxon>
        <taxon>Laurasiatheria</taxon>
        <taxon>Chiroptera</taxon>
        <taxon>Yinpterochiroptera</taxon>
        <taxon>Pteropodoidea</taxon>
        <taxon>Pteropodidae</taxon>
        <taxon>Pteropodinae</taxon>
        <taxon>Pteropus</taxon>
    </lineage>
</organism>
<sequence>MGGHRRASARQSDAQLRRSPGQALLRTKAEPRDWRRELRGFATDCPNAILVRVCGQPRIVAGHLWLSSGRNRGGSRRDRAQAGETPRSGGGRLAPASGSRPRPGAQRKDAGPCRQRRHPRLRRRRRPPSPPPLRVTSPAGGVLQSIALFSHFSNFGWERSWHTAAGPNVVQGARPRAEPQEVGGERCRRNALATSF</sequence>
<accession>A0A6P3QLQ1</accession>
<reference evidence="3" key="1">
    <citation type="submission" date="2025-08" db="UniProtKB">
        <authorList>
            <consortium name="RefSeq"/>
        </authorList>
    </citation>
    <scope>IDENTIFICATION</scope>
    <source>
        <tissue evidence="3">Kidney</tissue>
    </source>
</reference>
<evidence type="ECO:0000256" key="1">
    <source>
        <dbReference type="SAM" id="MobiDB-lite"/>
    </source>
</evidence>
<dbReference type="RefSeq" id="XP_011362494.1">
    <property type="nucleotide sequence ID" value="XM_011364192.2"/>
</dbReference>
<name>A0A6P3QLQ1_PTEVA</name>
<feature type="region of interest" description="Disordered" evidence="1">
    <location>
        <begin position="1"/>
        <end position="30"/>
    </location>
</feature>
<gene>
    <name evidence="3" type="primary">LOC105294813</name>
</gene>
<proteinExistence type="predicted"/>